<dbReference type="EMBL" id="SJSN01000004">
    <property type="protein sequence ID" value="TCD11116.1"/>
    <property type="molecule type" value="Genomic_DNA"/>
</dbReference>
<dbReference type="InterPro" id="IPR046219">
    <property type="entry name" value="DUF6252"/>
</dbReference>
<reference evidence="2 3" key="1">
    <citation type="submission" date="2019-02" db="EMBL/GenBank/DDBJ databases">
        <title>Pedobacter sp. RP-3-11 sp. nov., isolated from Arctic soil.</title>
        <authorList>
            <person name="Dahal R.H."/>
        </authorList>
    </citation>
    <scope>NUCLEOTIDE SEQUENCE [LARGE SCALE GENOMIC DNA]</scope>
    <source>
        <strain evidence="2 3">RP-3-11</strain>
    </source>
</reference>
<evidence type="ECO:0000313" key="2">
    <source>
        <dbReference type="EMBL" id="TCD11116.1"/>
    </source>
</evidence>
<organism evidence="2 3">
    <name type="scientific">Pedobacter frigidisoli</name>
    <dbReference type="NCBI Taxonomy" id="2530455"/>
    <lineage>
        <taxon>Bacteria</taxon>
        <taxon>Pseudomonadati</taxon>
        <taxon>Bacteroidota</taxon>
        <taxon>Sphingobacteriia</taxon>
        <taxon>Sphingobacteriales</taxon>
        <taxon>Sphingobacteriaceae</taxon>
        <taxon>Pedobacter</taxon>
    </lineage>
</organism>
<dbReference type="PROSITE" id="PS51257">
    <property type="entry name" value="PROKAR_LIPOPROTEIN"/>
    <property type="match status" value="1"/>
</dbReference>
<gene>
    <name evidence="2" type="ORF">EZ449_06375</name>
</gene>
<feature type="chain" id="PRO_5020474172" description="DUF5689 domain-containing protein" evidence="1">
    <location>
        <begin position="23"/>
        <end position="290"/>
    </location>
</feature>
<evidence type="ECO:0000256" key="1">
    <source>
        <dbReference type="SAM" id="SignalP"/>
    </source>
</evidence>
<protein>
    <recommendedName>
        <fullName evidence="4">DUF5689 domain-containing protein</fullName>
    </recommendedName>
</protein>
<dbReference type="Proteomes" id="UP000291485">
    <property type="component" value="Unassembled WGS sequence"/>
</dbReference>
<feature type="signal peptide" evidence="1">
    <location>
        <begin position="1"/>
        <end position="22"/>
    </location>
</feature>
<evidence type="ECO:0008006" key="4">
    <source>
        <dbReference type="Google" id="ProtNLM"/>
    </source>
</evidence>
<dbReference type="RefSeq" id="WP_131557136.1">
    <property type="nucleotide sequence ID" value="NZ_SJSN01000004.1"/>
</dbReference>
<proteinExistence type="predicted"/>
<dbReference type="OrthoDB" id="751053at2"/>
<evidence type="ECO:0000313" key="3">
    <source>
        <dbReference type="Proteomes" id="UP000291485"/>
    </source>
</evidence>
<dbReference type="AlphaFoldDB" id="A0A4R0P5M1"/>
<keyword evidence="1" id="KW-0732">Signal</keyword>
<dbReference type="Pfam" id="PF19765">
    <property type="entry name" value="DUF6252"/>
    <property type="match status" value="2"/>
</dbReference>
<name>A0A4R0P5M1_9SPHI</name>
<comment type="caution">
    <text evidence="2">The sequence shown here is derived from an EMBL/GenBank/DDBJ whole genome shotgun (WGS) entry which is preliminary data.</text>
</comment>
<accession>A0A4R0P5M1</accession>
<keyword evidence="3" id="KW-1185">Reference proteome</keyword>
<sequence>MKIYFRLILLASLCLIFTSSCKKEIDYHPEWDKSAMSGKIDGVLLECTLATAQFYVVGTKTTLQILGNKGTSGFSLMINDFMGTGTYKVADNNMAIYLLGIAGLQDAYQGYEIGTIKITSYTENKIIKGTFEFTGKNYSTLVNKNITEGQFNISLVPQKLPETNSSTNNLTAKIDGTSTGFTGEAITANTPIGNLLTIVSVNGDKRVAISIIGYKGIGSYDIAKDGTGVYMKDQTATGSFYAETGALIITSEAGGKLKGTFNFKGPNQDSNIKNSVNVTDGVFDMPLSRK</sequence>